<dbReference type="EMBL" id="CAJZBQ010000032">
    <property type="protein sequence ID" value="CAG9322529.1"/>
    <property type="molecule type" value="Genomic_DNA"/>
</dbReference>
<dbReference type="AlphaFoldDB" id="A0AAU9JEM8"/>
<feature type="compositionally biased region" description="Basic residues" evidence="1">
    <location>
        <begin position="59"/>
        <end position="68"/>
    </location>
</feature>
<organism evidence="2 3">
    <name type="scientific">Blepharisma stoltei</name>
    <dbReference type="NCBI Taxonomy" id="1481888"/>
    <lineage>
        <taxon>Eukaryota</taxon>
        <taxon>Sar</taxon>
        <taxon>Alveolata</taxon>
        <taxon>Ciliophora</taxon>
        <taxon>Postciliodesmatophora</taxon>
        <taxon>Heterotrichea</taxon>
        <taxon>Heterotrichida</taxon>
        <taxon>Blepharismidae</taxon>
        <taxon>Blepharisma</taxon>
    </lineage>
</organism>
<comment type="caution">
    <text evidence="2">The sequence shown here is derived from an EMBL/GenBank/DDBJ whole genome shotgun (WGS) entry which is preliminary data.</text>
</comment>
<keyword evidence="3" id="KW-1185">Reference proteome</keyword>
<reference evidence="2" key="1">
    <citation type="submission" date="2021-09" db="EMBL/GenBank/DDBJ databases">
        <authorList>
            <consortium name="AG Swart"/>
            <person name="Singh M."/>
            <person name="Singh A."/>
            <person name="Seah K."/>
            <person name="Emmerich C."/>
        </authorList>
    </citation>
    <scope>NUCLEOTIDE SEQUENCE</scope>
    <source>
        <strain evidence="2">ATCC30299</strain>
    </source>
</reference>
<dbReference type="Proteomes" id="UP001162131">
    <property type="component" value="Unassembled WGS sequence"/>
</dbReference>
<feature type="compositionally biased region" description="Polar residues" evidence="1">
    <location>
        <begin position="69"/>
        <end position="93"/>
    </location>
</feature>
<proteinExistence type="predicted"/>
<evidence type="ECO:0000313" key="3">
    <source>
        <dbReference type="Proteomes" id="UP001162131"/>
    </source>
</evidence>
<gene>
    <name evidence="2" type="ORF">BSTOLATCC_MIC31657</name>
</gene>
<evidence type="ECO:0000256" key="1">
    <source>
        <dbReference type="SAM" id="MobiDB-lite"/>
    </source>
</evidence>
<protein>
    <submittedName>
        <fullName evidence="2">Uncharacterized protein</fullName>
    </submittedName>
</protein>
<evidence type="ECO:0000313" key="2">
    <source>
        <dbReference type="EMBL" id="CAG9322529.1"/>
    </source>
</evidence>
<feature type="region of interest" description="Disordered" evidence="1">
    <location>
        <begin position="40"/>
        <end position="93"/>
    </location>
</feature>
<sequence>MGGTKSKPKTFSRPVFENGELPLEVVMGFGIPFTQEAERCAKEDEYHSPTKTRSSKSPNGRRRRRKKTGQMTPESNTSFDSSVTKTAASDNKV</sequence>
<feature type="compositionally biased region" description="Polar residues" evidence="1">
    <location>
        <begin position="49"/>
        <end position="58"/>
    </location>
</feature>
<accession>A0AAU9JEM8</accession>
<name>A0AAU9JEM8_9CILI</name>